<name>A0ABY2FQC4_9ACTN</name>
<evidence type="ECO:0000256" key="2">
    <source>
        <dbReference type="ARBA" id="ARBA00022801"/>
    </source>
</evidence>
<gene>
    <name evidence="4" type="ORF">EV137_2086</name>
</gene>
<dbReference type="EMBL" id="SODU01000001">
    <property type="protein sequence ID" value="TDW94765.1"/>
    <property type="molecule type" value="Genomic_DNA"/>
</dbReference>
<feature type="domain" description="Nudix hydrolase" evidence="3">
    <location>
        <begin position="4"/>
        <end position="138"/>
    </location>
</feature>
<comment type="cofactor">
    <cofactor evidence="1">
        <name>Mg(2+)</name>
        <dbReference type="ChEBI" id="CHEBI:18420"/>
    </cofactor>
</comment>
<dbReference type="Gene3D" id="3.90.79.10">
    <property type="entry name" value="Nucleoside Triphosphate Pyrophosphohydrolase"/>
    <property type="match status" value="1"/>
</dbReference>
<accession>A0ABY2FQC4</accession>
<keyword evidence="2" id="KW-0378">Hydrolase</keyword>
<organism evidence="4 5">
    <name type="scientific">Kribbella pratensis</name>
    <dbReference type="NCBI Taxonomy" id="2512112"/>
    <lineage>
        <taxon>Bacteria</taxon>
        <taxon>Bacillati</taxon>
        <taxon>Actinomycetota</taxon>
        <taxon>Actinomycetes</taxon>
        <taxon>Propionibacteriales</taxon>
        <taxon>Kribbellaceae</taxon>
        <taxon>Kribbella</taxon>
    </lineage>
</organism>
<proteinExistence type="predicted"/>
<reference evidence="4 5" key="1">
    <citation type="submission" date="2019-03" db="EMBL/GenBank/DDBJ databases">
        <title>Genomic Encyclopedia of Type Strains, Phase III (KMG-III): the genomes of soil and plant-associated and newly described type strains.</title>
        <authorList>
            <person name="Whitman W."/>
        </authorList>
    </citation>
    <scope>NUCLEOTIDE SEQUENCE [LARGE SCALE GENOMIC DNA]</scope>
    <source>
        <strain evidence="4 5">VKMAc-2574</strain>
    </source>
</reference>
<sequence>MGPAPQHHFGVYARIRDADRILLVHKTRGPYTGLLDLPGGSPEPGESWSDTLERELQEELGLHLATVGHFKPFALHVRTTSTGAPINFHHRGVFLDLPRPPAAPSTLVSPDTAGWRWFDTSTDDKTHLSPVVQAVLAL</sequence>
<evidence type="ECO:0000259" key="3">
    <source>
        <dbReference type="PROSITE" id="PS51462"/>
    </source>
</evidence>
<evidence type="ECO:0000256" key="1">
    <source>
        <dbReference type="ARBA" id="ARBA00001946"/>
    </source>
</evidence>
<dbReference type="PANTHER" id="PTHR43046:SF14">
    <property type="entry name" value="MUTT_NUDIX FAMILY PROTEIN"/>
    <property type="match status" value="1"/>
</dbReference>
<evidence type="ECO:0000313" key="4">
    <source>
        <dbReference type="EMBL" id="TDW94765.1"/>
    </source>
</evidence>
<dbReference type="InterPro" id="IPR000086">
    <property type="entry name" value="NUDIX_hydrolase_dom"/>
</dbReference>
<dbReference type="SUPFAM" id="SSF55811">
    <property type="entry name" value="Nudix"/>
    <property type="match status" value="1"/>
</dbReference>
<dbReference type="PROSITE" id="PS00893">
    <property type="entry name" value="NUDIX_BOX"/>
    <property type="match status" value="1"/>
</dbReference>
<keyword evidence="5" id="KW-1185">Reference proteome</keyword>
<protein>
    <submittedName>
        <fullName evidence="4">ADP-ribose pyrophosphatase YjhB (NUDIX family)</fullName>
    </submittedName>
</protein>
<dbReference type="PANTHER" id="PTHR43046">
    <property type="entry name" value="GDP-MANNOSE MANNOSYL HYDROLASE"/>
    <property type="match status" value="1"/>
</dbReference>
<dbReference type="PROSITE" id="PS51462">
    <property type="entry name" value="NUDIX"/>
    <property type="match status" value="1"/>
</dbReference>
<evidence type="ECO:0000313" key="5">
    <source>
        <dbReference type="Proteomes" id="UP000295060"/>
    </source>
</evidence>
<dbReference type="InterPro" id="IPR015797">
    <property type="entry name" value="NUDIX_hydrolase-like_dom_sf"/>
</dbReference>
<dbReference type="RefSeq" id="WP_134128098.1">
    <property type="nucleotide sequence ID" value="NZ_SODU01000001.1"/>
</dbReference>
<comment type="caution">
    <text evidence="4">The sequence shown here is derived from an EMBL/GenBank/DDBJ whole genome shotgun (WGS) entry which is preliminary data.</text>
</comment>
<dbReference type="Proteomes" id="UP000295060">
    <property type="component" value="Unassembled WGS sequence"/>
</dbReference>
<dbReference type="InterPro" id="IPR020084">
    <property type="entry name" value="NUDIX_hydrolase_CS"/>
</dbReference>
<dbReference type="Pfam" id="PF00293">
    <property type="entry name" value="NUDIX"/>
    <property type="match status" value="1"/>
</dbReference>